<proteinExistence type="predicted"/>
<feature type="transmembrane region" description="Helical" evidence="1">
    <location>
        <begin position="466"/>
        <end position="483"/>
    </location>
</feature>
<evidence type="ECO:0000313" key="4">
    <source>
        <dbReference type="Proteomes" id="UP001164187"/>
    </source>
</evidence>
<evidence type="ECO:0000313" key="3">
    <source>
        <dbReference type="EMBL" id="WAW14042.1"/>
    </source>
</evidence>
<dbReference type="EMBL" id="CP114052">
    <property type="protein sequence ID" value="WAW14042.1"/>
    <property type="molecule type" value="Genomic_DNA"/>
</dbReference>
<keyword evidence="1" id="KW-1133">Transmembrane helix</keyword>
<feature type="transmembrane region" description="Helical" evidence="1">
    <location>
        <begin position="705"/>
        <end position="722"/>
    </location>
</feature>
<evidence type="ECO:0000256" key="1">
    <source>
        <dbReference type="SAM" id="Phobius"/>
    </source>
</evidence>
<feature type="transmembrane region" description="Helical" evidence="1">
    <location>
        <begin position="728"/>
        <end position="747"/>
    </location>
</feature>
<feature type="transmembrane region" description="Helical" evidence="1">
    <location>
        <begin position="673"/>
        <end position="693"/>
    </location>
</feature>
<name>A0ABY7JQ09_9FIRM</name>
<feature type="chain" id="PRO_5047351813" description="Alkaline phosphatase" evidence="2">
    <location>
        <begin position="25"/>
        <end position="760"/>
    </location>
</feature>
<accession>A0ABY7JQ09</accession>
<feature type="transmembrane region" description="Helical" evidence="1">
    <location>
        <begin position="539"/>
        <end position="557"/>
    </location>
</feature>
<dbReference type="Proteomes" id="UP001164187">
    <property type="component" value="Chromosome"/>
</dbReference>
<reference evidence="3" key="1">
    <citation type="submission" date="2022-12" db="EMBL/GenBank/DDBJ databases">
        <title>Peptostreptococcus.</title>
        <authorList>
            <person name="Lee S.H."/>
        </authorList>
    </citation>
    <scope>NUCLEOTIDE SEQUENCE</scope>
    <source>
        <strain evidence="3">CBA3647</strain>
    </source>
</reference>
<sequence>MYKKFTSIFISLIMVLTFSSSIFAQSKSKSDFTYSTEMNLSKGEIDKEAKNNTASNNGKIIIIDINRVNLDNMRTINAIKKRMNKASIALMNIRGDKGYDDRRNYASMGSTGRVNIDQEKQLIISNSSQKEKNMYKHATGLRAESINLLNINDIDAYNQTKGEYKSKIGILGDTLKSANKKISVLGNSDYINEEGQFVKNRDFALSLMDSKGRIENGVLDDLNIEDSRYPYGFRTDYDKLLEGTKKYYNSSDVLMVNLGDTFRYDEYKVNLNEKTKLNMKRMVYSDVNKYLEQVFNMAGSNDTIYVIGSFPSKVDFKNNKRLGSVIRFDMSEKTAGLLTSSTTRRKGLITNTDIGADILNRMGIKNSEMNGRVIKSVPKHNHFEFLKKDYEKIVSIATMRMDIINIYVVIIVISWVLGALALWQRHKLPIKHKKTIIIILKEMIKLGLIMPLAFQTAPIFNASSKLGVSMAILFVSLVYYVIATMAFKGKDMRQLGFYALIMIGIIVVDSILSTPLMSSNVMSYDPIMGARYYGIGNEYEGVTVGSAILGIAILLEYKKIPKLLLIPIMIFILFTSAYPAMGANVGGAISETIAYLVFVLLVFNIKIDFKKTMMIGISTFALVAVFAVADIALGMGSHLGNFVKQIMNNGPMEIIYVFARKIDMNIQLAQTTVWVNILLVGLAFLALTIFRPNKEFVAIKKEYPIIYKGFLSIMVGCIITLLVNDSGIIAAATDSIYLLIPIIIILMNKKLKLEDTNVIR</sequence>
<feature type="signal peptide" evidence="2">
    <location>
        <begin position="1"/>
        <end position="24"/>
    </location>
</feature>
<keyword evidence="1" id="KW-0812">Transmembrane</keyword>
<dbReference type="RefSeq" id="WP_269310704.1">
    <property type="nucleotide sequence ID" value="NZ_CP114052.1"/>
</dbReference>
<feature type="transmembrane region" description="Helical" evidence="1">
    <location>
        <begin position="404"/>
        <end position="423"/>
    </location>
</feature>
<keyword evidence="2" id="KW-0732">Signal</keyword>
<feature type="transmembrane region" description="Helical" evidence="1">
    <location>
        <begin position="587"/>
        <end position="605"/>
    </location>
</feature>
<gene>
    <name evidence="3" type="ORF">O0R46_05400</name>
</gene>
<keyword evidence="1" id="KW-0472">Membrane</keyword>
<feature type="transmembrane region" description="Helical" evidence="1">
    <location>
        <begin position="612"/>
        <end position="633"/>
    </location>
</feature>
<organism evidence="3 4">
    <name type="scientific">Peptostreptococcus equinus</name>
    <dbReference type="NCBI Taxonomy" id="3003601"/>
    <lineage>
        <taxon>Bacteria</taxon>
        <taxon>Bacillati</taxon>
        <taxon>Bacillota</taxon>
        <taxon>Clostridia</taxon>
        <taxon>Peptostreptococcales</taxon>
        <taxon>Peptostreptococcaceae</taxon>
        <taxon>Peptostreptococcus</taxon>
    </lineage>
</organism>
<feature type="transmembrane region" description="Helical" evidence="1">
    <location>
        <begin position="564"/>
        <end position="581"/>
    </location>
</feature>
<protein>
    <recommendedName>
        <fullName evidence="5">Alkaline phosphatase</fullName>
    </recommendedName>
</protein>
<feature type="transmembrane region" description="Helical" evidence="1">
    <location>
        <begin position="495"/>
        <end position="519"/>
    </location>
</feature>
<evidence type="ECO:0000256" key="2">
    <source>
        <dbReference type="SAM" id="SignalP"/>
    </source>
</evidence>
<feature type="transmembrane region" description="Helical" evidence="1">
    <location>
        <begin position="435"/>
        <end position="454"/>
    </location>
</feature>
<evidence type="ECO:0008006" key="5">
    <source>
        <dbReference type="Google" id="ProtNLM"/>
    </source>
</evidence>
<keyword evidence="4" id="KW-1185">Reference proteome</keyword>